<dbReference type="InterPro" id="IPR010455">
    <property type="entry name" value="Phage_82_GpQ"/>
</dbReference>
<protein>
    <submittedName>
        <fullName evidence="1">Phage antitermination protein Q</fullName>
    </submittedName>
</protein>
<sequence>MNIEWVRDRVRYALADTLIAGNGQLGNLTERARVETSRFNRNPPRFFCHANGNTIRVPSSPVKAKQTRVKGKSVILMHECDYSLVPWRRAIGSLDEPLQAWIRYCYGDYRYHAEQLKVLPYVWQKFIEQQPGRISGKVKQRLQGLALLAVQVVAGEIDGRPDRYTYAELADMIGATADTYRKRYGDYWRALMAEVFVLDKHALDELYRLRQGLIEVKKKKDLQMSGFCL</sequence>
<proteinExistence type="predicted"/>
<dbReference type="AlphaFoldDB" id="A0A193QH34"/>
<dbReference type="RefSeq" id="WP_166506466.1">
    <property type="nucleotide sequence ID" value="NZ_LN854557.1"/>
</dbReference>
<name>A0A193QH34_SODGM</name>
<dbReference type="Pfam" id="PF06323">
    <property type="entry name" value="Phage_antiter_Q"/>
    <property type="match status" value="1"/>
</dbReference>
<evidence type="ECO:0000313" key="2">
    <source>
        <dbReference type="Proteomes" id="UP000245838"/>
    </source>
</evidence>
<reference evidence="1 2" key="1">
    <citation type="submission" date="2015-05" db="EMBL/GenBank/DDBJ databases">
        <authorList>
            <person name="Goodhead I."/>
        </authorList>
    </citation>
    <scope>NUCLEOTIDE SEQUENCE [LARGE SCALE GENOMIC DNA]</scope>
    <source>
        <strain evidence="2">morsitans</strain>
    </source>
</reference>
<dbReference type="Proteomes" id="UP000245838">
    <property type="component" value="Chromosome sggmmb4_Chromosome"/>
</dbReference>
<dbReference type="EMBL" id="LN854557">
    <property type="protein sequence ID" value="CRL44482.1"/>
    <property type="molecule type" value="Genomic_DNA"/>
</dbReference>
<accession>A0A193QH34</accession>
<evidence type="ECO:0000313" key="1">
    <source>
        <dbReference type="EMBL" id="CRL44482.1"/>
    </source>
</evidence>
<gene>
    <name evidence="1" type="ORF">SGGMMB4_01611</name>
</gene>
<organism evidence="1 2">
    <name type="scientific">Sodalis glossinidius (strain morsitans)</name>
    <dbReference type="NCBI Taxonomy" id="343509"/>
    <lineage>
        <taxon>Bacteria</taxon>
        <taxon>Pseudomonadati</taxon>
        <taxon>Pseudomonadota</taxon>
        <taxon>Gammaproteobacteria</taxon>
        <taxon>Enterobacterales</taxon>
        <taxon>Bruguierivoracaceae</taxon>
        <taxon>Sodalis</taxon>
    </lineage>
</organism>